<feature type="domain" description="Beta-lactamase-related" evidence="1">
    <location>
        <begin position="165"/>
        <end position="433"/>
    </location>
</feature>
<dbReference type="SUPFAM" id="SSF56601">
    <property type="entry name" value="beta-lactamase/transpeptidase-like"/>
    <property type="match status" value="1"/>
</dbReference>
<sequence length="456" mass="49529">MKRKTTVWLGIFSVLLLVVAGATVFVVQGQYPEQLQLASGFKAKTLCAGIFIQGLEQSRLETEDAGFHFLFPFLNATVDTEKQKVTCSLWGTGLFSATAIRLPGLGAVLLQGESEANLRSGLKSPVMASESTDLPVSETPIAGVAEAVGQTFIETDTKNPKRTRAVLVLVGGKIVAERYAEGITANTRLLSWSMAKTFTNALTGILVGQGRLEVKQPAPVPEWSKGGDSRAPITVDQLLRMSSGLSFFEDYTDHPISDVNQMLFLESDMGAFAARQPLAVTPDTAWNYSSGSINLVSRVIRKSFGGDEAYWAFPYRALFTPLGMASAEWGVDTSGTYIGSSYIYATARDYARFGLLFLHDGVVNGVRLLPEGWVKYSTTPTTTQGDGTYGASVWLNAKQKDYPEVPSDLSYADGHNGQEIFFCPSLDLVAVRLGMTWKGDWGSKEFLNSLTKALKK</sequence>
<dbReference type="EMBL" id="CAFBPM010000050">
    <property type="protein sequence ID" value="CAB5033914.1"/>
    <property type="molecule type" value="Genomic_DNA"/>
</dbReference>
<evidence type="ECO:0000259" key="1">
    <source>
        <dbReference type="Pfam" id="PF00144"/>
    </source>
</evidence>
<dbReference type="Gene3D" id="3.40.710.10">
    <property type="entry name" value="DD-peptidase/beta-lactamase superfamily"/>
    <property type="match status" value="1"/>
</dbReference>
<proteinExistence type="predicted"/>
<dbReference type="PANTHER" id="PTHR43283">
    <property type="entry name" value="BETA-LACTAMASE-RELATED"/>
    <property type="match status" value="1"/>
</dbReference>
<dbReference type="InterPro" id="IPR012338">
    <property type="entry name" value="Beta-lactam/transpept-like"/>
</dbReference>
<name>A0A6J7RYA7_9ZZZZ</name>
<gene>
    <name evidence="2" type="ORF">UFOPK4112_01971</name>
</gene>
<dbReference type="Pfam" id="PF00144">
    <property type="entry name" value="Beta-lactamase"/>
    <property type="match status" value="1"/>
</dbReference>
<organism evidence="2">
    <name type="scientific">freshwater metagenome</name>
    <dbReference type="NCBI Taxonomy" id="449393"/>
    <lineage>
        <taxon>unclassified sequences</taxon>
        <taxon>metagenomes</taxon>
        <taxon>ecological metagenomes</taxon>
    </lineage>
</organism>
<accession>A0A6J7RYA7</accession>
<evidence type="ECO:0000313" key="2">
    <source>
        <dbReference type="EMBL" id="CAB5033914.1"/>
    </source>
</evidence>
<dbReference type="InterPro" id="IPR001466">
    <property type="entry name" value="Beta-lactam-related"/>
</dbReference>
<dbReference type="InterPro" id="IPR050789">
    <property type="entry name" value="Diverse_Enzym_Activities"/>
</dbReference>
<dbReference type="PANTHER" id="PTHR43283:SF7">
    <property type="entry name" value="BETA-LACTAMASE-RELATED DOMAIN-CONTAINING PROTEIN"/>
    <property type="match status" value="1"/>
</dbReference>
<reference evidence="2" key="1">
    <citation type="submission" date="2020-05" db="EMBL/GenBank/DDBJ databases">
        <authorList>
            <person name="Chiriac C."/>
            <person name="Salcher M."/>
            <person name="Ghai R."/>
            <person name="Kavagutti S V."/>
        </authorList>
    </citation>
    <scope>NUCLEOTIDE SEQUENCE</scope>
</reference>
<protein>
    <submittedName>
        <fullName evidence="2">Unannotated protein</fullName>
    </submittedName>
</protein>
<dbReference type="AlphaFoldDB" id="A0A6J7RYA7"/>